<sequence>MTVNLNVGHVVISHRFMCSKYTHLQMPNDTLIFDHCPFCPSDMMLAFLSLLILL</sequence>
<evidence type="ECO:0000313" key="1">
    <source>
        <dbReference type="EnsemblPlants" id="OB01G25630.1"/>
    </source>
</evidence>
<dbReference type="HOGENOM" id="CLU_3053550_0_0_1"/>
<accession>J3L007</accession>
<dbReference type="Proteomes" id="UP000006038">
    <property type="component" value="Chromosome 1"/>
</dbReference>
<keyword evidence="2" id="KW-1185">Reference proteome</keyword>
<reference evidence="1" key="1">
    <citation type="journal article" date="2013" name="Nat. Commun.">
        <title>Whole-genome sequencing of Oryza brachyantha reveals mechanisms underlying Oryza genome evolution.</title>
        <authorList>
            <person name="Chen J."/>
            <person name="Huang Q."/>
            <person name="Gao D."/>
            <person name="Wang J."/>
            <person name="Lang Y."/>
            <person name="Liu T."/>
            <person name="Li B."/>
            <person name="Bai Z."/>
            <person name="Luis Goicoechea J."/>
            <person name="Liang C."/>
            <person name="Chen C."/>
            <person name="Zhang W."/>
            <person name="Sun S."/>
            <person name="Liao Y."/>
            <person name="Zhang X."/>
            <person name="Yang L."/>
            <person name="Song C."/>
            <person name="Wang M."/>
            <person name="Shi J."/>
            <person name="Liu G."/>
            <person name="Liu J."/>
            <person name="Zhou H."/>
            <person name="Zhou W."/>
            <person name="Yu Q."/>
            <person name="An N."/>
            <person name="Chen Y."/>
            <person name="Cai Q."/>
            <person name="Wang B."/>
            <person name="Liu B."/>
            <person name="Min J."/>
            <person name="Huang Y."/>
            <person name="Wu H."/>
            <person name="Li Z."/>
            <person name="Zhang Y."/>
            <person name="Yin Y."/>
            <person name="Song W."/>
            <person name="Jiang J."/>
            <person name="Jackson S.A."/>
            <person name="Wing R.A."/>
            <person name="Wang J."/>
            <person name="Chen M."/>
        </authorList>
    </citation>
    <scope>NUCLEOTIDE SEQUENCE [LARGE SCALE GENOMIC DNA]</scope>
    <source>
        <strain evidence="1">cv. IRGC 101232</strain>
    </source>
</reference>
<dbReference type="AlphaFoldDB" id="J3L007"/>
<dbReference type="Gramene" id="OB01G25630.1">
    <property type="protein sequence ID" value="OB01G25630.1"/>
    <property type="gene ID" value="OB01G25630"/>
</dbReference>
<name>J3L007_ORYBR</name>
<reference evidence="1" key="2">
    <citation type="submission" date="2013-04" db="UniProtKB">
        <authorList>
            <consortium name="EnsemblPlants"/>
        </authorList>
    </citation>
    <scope>IDENTIFICATION</scope>
</reference>
<protein>
    <submittedName>
        <fullName evidence="1">Uncharacterized protein</fullName>
    </submittedName>
</protein>
<proteinExistence type="predicted"/>
<dbReference type="EnsemblPlants" id="OB01G25630.1">
    <property type="protein sequence ID" value="OB01G25630.1"/>
    <property type="gene ID" value="OB01G25630"/>
</dbReference>
<organism evidence="1">
    <name type="scientific">Oryza brachyantha</name>
    <name type="common">malo sina</name>
    <dbReference type="NCBI Taxonomy" id="4533"/>
    <lineage>
        <taxon>Eukaryota</taxon>
        <taxon>Viridiplantae</taxon>
        <taxon>Streptophyta</taxon>
        <taxon>Embryophyta</taxon>
        <taxon>Tracheophyta</taxon>
        <taxon>Spermatophyta</taxon>
        <taxon>Magnoliopsida</taxon>
        <taxon>Liliopsida</taxon>
        <taxon>Poales</taxon>
        <taxon>Poaceae</taxon>
        <taxon>BOP clade</taxon>
        <taxon>Oryzoideae</taxon>
        <taxon>Oryzeae</taxon>
        <taxon>Oryzinae</taxon>
        <taxon>Oryza</taxon>
    </lineage>
</organism>
<evidence type="ECO:0000313" key="2">
    <source>
        <dbReference type="Proteomes" id="UP000006038"/>
    </source>
</evidence>